<accession>A0A194XW62</accession>
<evidence type="ECO:0000313" key="12">
    <source>
        <dbReference type="EMBL" id="KUJ24478.1"/>
    </source>
</evidence>
<evidence type="ECO:0000256" key="8">
    <source>
        <dbReference type="ARBA" id="ARBA00023242"/>
    </source>
</evidence>
<dbReference type="STRING" id="149040.A0A194XW62"/>
<dbReference type="EMBL" id="KQ947404">
    <property type="protein sequence ID" value="KUJ24478.1"/>
    <property type="molecule type" value="Genomic_DNA"/>
</dbReference>
<evidence type="ECO:0000256" key="4">
    <source>
        <dbReference type="ARBA" id="ARBA00022801"/>
    </source>
</evidence>
<dbReference type="InParanoid" id="A0A194XW62"/>
<feature type="compositionally biased region" description="Acidic residues" evidence="10">
    <location>
        <begin position="404"/>
        <end position="417"/>
    </location>
</feature>
<dbReference type="Proteomes" id="UP000070700">
    <property type="component" value="Unassembled WGS sequence"/>
</dbReference>
<dbReference type="SUPFAM" id="SSF52768">
    <property type="entry name" value="Arginase/deacetylase"/>
    <property type="match status" value="1"/>
</dbReference>
<evidence type="ECO:0000256" key="10">
    <source>
        <dbReference type="SAM" id="MobiDB-lite"/>
    </source>
</evidence>
<protein>
    <recommendedName>
        <fullName evidence="2">histone deacetylase</fullName>
        <ecNumber evidence="2">3.5.1.98</ecNumber>
    </recommendedName>
</protein>
<evidence type="ECO:0000256" key="7">
    <source>
        <dbReference type="ARBA" id="ARBA00023163"/>
    </source>
</evidence>
<dbReference type="AlphaFoldDB" id="A0A194XW62"/>
<keyword evidence="6" id="KW-0805">Transcription regulation</keyword>
<dbReference type="KEGG" id="psco:LY89DRAFT_679613"/>
<organism evidence="12 13">
    <name type="scientific">Mollisia scopiformis</name>
    <name type="common">Conifer needle endophyte fungus</name>
    <name type="synonym">Phialocephala scopiformis</name>
    <dbReference type="NCBI Taxonomy" id="149040"/>
    <lineage>
        <taxon>Eukaryota</taxon>
        <taxon>Fungi</taxon>
        <taxon>Dikarya</taxon>
        <taxon>Ascomycota</taxon>
        <taxon>Pezizomycotina</taxon>
        <taxon>Leotiomycetes</taxon>
        <taxon>Helotiales</taxon>
        <taxon>Mollisiaceae</taxon>
        <taxon>Mollisia</taxon>
    </lineage>
</organism>
<keyword evidence="8" id="KW-0539">Nucleus</keyword>
<evidence type="ECO:0000256" key="2">
    <source>
        <dbReference type="ARBA" id="ARBA00012111"/>
    </source>
</evidence>
<dbReference type="GO" id="GO:0141221">
    <property type="term" value="F:histone deacetylase activity, hydrolytic mechanism"/>
    <property type="evidence" value="ECO:0007669"/>
    <property type="project" value="UniProtKB-EC"/>
</dbReference>
<dbReference type="GO" id="GO:0032221">
    <property type="term" value="C:Rpd3S complex"/>
    <property type="evidence" value="ECO:0007669"/>
    <property type="project" value="UniProtKB-ARBA"/>
</dbReference>
<proteinExistence type="inferred from homology"/>
<keyword evidence="7" id="KW-0804">Transcription</keyword>
<feature type="domain" description="Histone deacetylase" evidence="11">
    <location>
        <begin position="39"/>
        <end position="329"/>
    </location>
</feature>
<dbReference type="CDD" id="cd10004">
    <property type="entry name" value="RPD3-like"/>
    <property type="match status" value="1"/>
</dbReference>
<keyword evidence="3" id="KW-0678">Repressor</keyword>
<feature type="compositionally biased region" description="Low complexity" evidence="10">
    <location>
        <begin position="509"/>
        <end position="520"/>
    </location>
</feature>
<keyword evidence="4" id="KW-0378">Hydrolase</keyword>
<comment type="subcellular location">
    <subcellularLocation>
        <location evidence="1">Nucleus</location>
    </subcellularLocation>
</comment>
<dbReference type="PANTHER" id="PTHR10625">
    <property type="entry name" value="HISTONE DEACETYLASE HDAC1-RELATED"/>
    <property type="match status" value="1"/>
</dbReference>
<keyword evidence="5" id="KW-0156">Chromatin regulator</keyword>
<evidence type="ECO:0000256" key="1">
    <source>
        <dbReference type="ARBA" id="ARBA00004123"/>
    </source>
</evidence>
<dbReference type="InterPro" id="IPR037138">
    <property type="entry name" value="His_deacetylse_dom_sf"/>
</dbReference>
<dbReference type="Pfam" id="PF00850">
    <property type="entry name" value="Hist_deacetyl"/>
    <property type="match status" value="1"/>
</dbReference>
<evidence type="ECO:0000256" key="6">
    <source>
        <dbReference type="ARBA" id="ARBA00023015"/>
    </source>
</evidence>
<dbReference type="OrthoDB" id="1918432at2759"/>
<sequence>MTSSFAPLDPPAGDGPSSKKRVAYFYDSDVGNYAYVAGHPMKPHRIRLAHSLIMNYGTYNKMEIYRAKPATRHEMTQFHTDEYIDFLQKVTPDNMDSFSKEQGKYNVGDDCPVFDGLFEFCGISAGGSMEGAARLNRGKCDIAINWAGGLHHAKKSEASGFCYVNDIVLGIIELLRFKKRVLYIDIDVHHGDGVEEAFYTTDRVMTVSFHKYGEYFPGTGELRDIGVGQGKNYAVNFPLRDGIDDVTYKSIFEPVIKAVMDYYQPEAVVLQCGGDSLSGDRLGCFNLSMRGHANCVSYVKSFNLPTLVLGGGGYTMRNVARTWAYETGVLVGQELDRILPFNEYYEYYGPDYELDVRASNMENANSRDYLEKIKTQVIENLKKTAHAPSVQLTEVPRTTLAGTTDEDDDILDDEDEDMNKDVRTTKRRWDQRVTRDDELDESEDEEESKANGVVAAKEGPKRRNVSAGPDVEMGSPSPVPEAGSSKVPEPEPTEQLEVEMEKAPETAPVEKSSAAVESSSTDVTMADAPTEAVEPETKTEPGTTAEE</sequence>
<dbReference type="GO" id="GO:0070210">
    <property type="term" value="C:Rpd3L-Expanded complex"/>
    <property type="evidence" value="ECO:0007669"/>
    <property type="project" value="TreeGrafter"/>
</dbReference>
<feature type="compositionally biased region" description="Acidic residues" evidence="10">
    <location>
        <begin position="437"/>
        <end position="447"/>
    </location>
</feature>
<evidence type="ECO:0000256" key="3">
    <source>
        <dbReference type="ARBA" id="ARBA00022491"/>
    </source>
</evidence>
<dbReference type="PRINTS" id="PR01270">
    <property type="entry name" value="HDASUPER"/>
</dbReference>
<evidence type="ECO:0000259" key="11">
    <source>
        <dbReference type="Pfam" id="PF00850"/>
    </source>
</evidence>
<dbReference type="PANTHER" id="PTHR10625:SF10">
    <property type="entry name" value="HISTONE DEACETYLASE HDAC1"/>
    <property type="match status" value="1"/>
</dbReference>
<name>A0A194XW62_MOLSC</name>
<reference evidence="12 13" key="1">
    <citation type="submission" date="2015-10" db="EMBL/GenBank/DDBJ databases">
        <title>Full genome of DAOMC 229536 Phialocephala scopiformis, a fungal endophyte of spruce producing the potent anti-insectan compound rugulosin.</title>
        <authorList>
            <consortium name="DOE Joint Genome Institute"/>
            <person name="Walker A.K."/>
            <person name="Frasz S.L."/>
            <person name="Seifert K.A."/>
            <person name="Miller J.D."/>
            <person name="Mondo S.J."/>
            <person name="Labutti K."/>
            <person name="Lipzen A."/>
            <person name="Dockter R."/>
            <person name="Kennedy M."/>
            <person name="Grigoriev I.V."/>
            <person name="Spatafora J.W."/>
        </authorList>
    </citation>
    <scope>NUCLEOTIDE SEQUENCE [LARGE SCALE GENOMIC DNA]</scope>
    <source>
        <strain evidence="12 13">CBS 120377</strain>
    </source>
</reference>
<gene>
    <name evidence="12" type="ORF">LY89DRAFT_679613</name>
</gene>
<evidence type="ECO:0000256" key="9">
    <source>
        <dbReference type="ARBA" id="ARBA00061569"/>
    </source>
</evidence>
<keyword evidence="13" id="KW-1185">Reference proteome</keyword>
<evidence type="ECO:0000256" key="5">
    <source>
        <dbReference type="ARBA" id="ARBA00022853"/>
    </source>
</evidence>
<feature type="region of interest" description="Disordered" evidence="10">
    <location>
        <begin position="432"/>
        <end position="547"/>
    </location>
</feature>
<dbReference type="FunFam" id="3.40.800.20:FF:000001">
    <property type="entry name" value="Histone deacetylase"/>
    <property type="match status" value="1"/>
</dbReference>
<dbReference type="InterPro" id="IPR023801">
    <property type="entry name" value="His_deacetylse_dom"/>
</dbReference>
<dbReference type="InterPro" id="IPR003084">
    <property type="entry name" value="HDAC_I/II"/>
</dbReference>
<dbReference type="InterPro" id="IPR023696">
    <property type="entry name" value="Ureohydrolase_dom_sf"/>
</dbReference>
<dbReference type="FunCoup" id="A0A194XW62">
    <property type="interactions" value="1042"/>
</dbReference>
<dbReference type="PRINTS" id="PR01271">
    <property type="entry name" value="HISDACETLASE"/>
</dbReference>
<dbReference type="InterPro" id="IPR000286">
    <property type="entry name" value="HDACs"/>
</dbReference>
<dbReference type="GeneID" id="28823638"/>
<dbReference type="RefSeq" id="XP_018078833.1">
    <property type="nucleotide sequence ID" value="XM_018213912.1"/>
</dbReference>
<dbReference type="Gene3D" id="3.40.800.20">
    <property type="entry name" value="Histone deacetylase domain"/>
    <property type="match status" value="1"/>
</dbReference>
<dbReference type="GO" id="GO:0033698">
    <property type="term" value="C:Rpd3L complex"/>
    <property type="evidence" value="ECO:0007669"/>
    <property type="project" value="UniProtKB-ARBA"/>
</dbReference>
<evidence type="ECO:0000313" key="13">
    <source>
        <dbReference type="Proteomes" id="UP000070700"/>
    </source>
</evidence>
<feature type="region of interest" description="Disordered" evidence="10">
    <location>
        <begin position="389"/>
        <end position="417"/>
    </location>
</feature>
<comment type="similarity">
    <text evidence="9">Belongs to the histone deacetylase family. HD Type 1 subfamily.</text>
</comment>
<dbReference type="EC" id="3.5.1.98" evidence="2"/>
<dbReference type="GO" id="GO:0031507">
    <property type="term" value="P:heterochromatin formation"/>
    <property type="evidence" value="ECO:0007669"/>
    <property type="project" value="TreeGrafter"/>
</dbReference>